<reference evidence="1 2" key="1">
    <citation type="journal article" date="2014" name="Nature">
        <title>An environmental bacterial taxon with a large and distinct metabolic repertoire.</title>
        <authorList>
            <person name="Wilson M.C."/>
            <person name="Mori T."/>
            <person name="Ruckert C."/>
            <person name="Uria A.R."/>
            <person name="Helf M.J."/>
            <person name="Takada K."/>
            <person name="Gernert C."/>
            <person name="Steffens U.A."/>
            <person name="Heycke N."/>
            <person name="Schmitt S."/>
            <person name="Rinke C."/>
            <person name="Helfrich E.J."/>
            <person name="Brachmann A.O."/>
            <person name="Gurgui C."/>
            <person name="Wakimoto T."/>
            <person name="Kracht M."/>
            <person name="Crusemann M."/>
            <person name="Hentschel U."/>
            <person name="Abe I."/>
            <person name="Matsunaga S."/>
            <person name="Kalinowski J."/>
            <person name="Takeyama H."/>
            <person name="Piel J."/>
        </authorList>
    </citation>
    <scope>NUCLEOTIDE SEQUENCE [LARGE SCALE GENOMIC DNA]</scope>
    <source>
        <strain evidence="2">TSY2</strain>
    </source>
</reference>
<dbReference type="SUPFAM" id="SSF50494">
    <property type="entry name" value="Trypsin-like serine proteases"/>
    <property type="match status" value="1"/>
</dbReference>
<dbReference type="EMBL" id="AZHX01001375">
    <property type="protein sequence ID" value="ETX03851.1"/>
    <property type="molecule type" value="Genomic_DNA"/>
</dbReference>
<comment type="caution">
    <text evidence="1">The sequence shown here is derived from an EMBL/GenBank/DDBJ whole genome shotgun (WGS) entry which is preliminary data.</text>
</comment>
<evidence type="ECO:0000313" key="1">
    <source>
        <dbReference type="EMBL" id="ETX03851.1"/>
    </source>
</evidence>
<dbReference type="AlphaFoldDB" id="W4M1P4"/>
<name>W4M1P4_9BACT</name>
<dbReference type="PATRIC" id="fig|1429439.4.peg.5463"/>
<protein>
    <submittedName>
        <fullName evidence="1">Uncharacterized protein</fullName>
    </submittedName>
</protein>
<dbReference type="Gene3D" id="2.40.10.10">
    <property type="entry name" value="Trypsin-like serine proteases"/>
    <property type="match status" value="1"/>
</dbReference>
<dbReference type="InterPro" id="IPR043504">
    <property type="entry name" value="Peptidase_S1_PA_chymotrypsin"/>
</dbReference>
<evidence type="ECO:0000313" key="2">
    <source>
        <dbReference type="Proteomes" id="UP000019140"/>
    </source>
</evidence>
<dbReference type="Proteomes" id="UP000019140">
    <property type="component" value="Unassembled WGS sequence"/>
</dbReference>
<gene>
    <name evidence="1" type="ORF">ETSY2_32260</name>
</gene>
<accession>W4M1P4</accession>
<organism evidence="1 2">
    <name type="scientific">Candidatus Entotheonella gemina</name>
    <dbReference type="NCBI Taxonomy" id="1429439"/>
    <lineage>
        <taxon>Bacteria</taxon>
        <taxon>Pseudomonadati</taxon>
        <taxon>Nitrospinota/Tectimicrobiota group</taxon>
        <taxon>Candidatus Tectimicrobiota</taxon>
        <taxon>Candidatus Entotheonellia</taxon>
        <taxon>Candidatus Entotheonellales</taxon>
        <taxon>Candidatus Entotheonellaceae</taxon>
        <taxon>Candidatus Entotheonella</taxon>
    </lineage>
</organism>
<sequence>MADFDQEVTKLGCTMGLTHGRITAIELEGLVVDFEGLGVVRFDGQLEIRGDHGPFSSGGDSGSLIVNPARQAVGLLFAGTDAGVTYANPIDAVLNTLNMELIQ</sequence>
<proteinExistence type="predicted"/>
<dbReference type="HOGENOM" id="CLU_2258590_0_0_7"/>
<keyword evidence="2" id="KW-1185">Reference proteome</keyword>
<dbReference type="InterPro" id="IPR009003">
    <property type="entry name" value="Peptidase_S1_PA"/>
</dbReference>